<dbReference type="AlphaFoldDB" id="A0A0F9T1E5"/>
<dbReference type="Pfam" id="PF00177">
    <property type="entry name" value="Ribosomal_S7"/>
    <property type="match status" value="1"/>
</dbReference>
<evidence type="ECO:0000256" key="2">
    <source>
        <dbReference type="ARBA" id="ARBA00022980"/>
    </source>
</evidence>
<dbReference type="PIRSF" id="PIRSF002122">
    <property type="entry name" value="RPS7p_RPS7a_RPS5e_RPS7o"/>
    <property type="match status" value="1"/>
</dbReference>
<feature type="domain" description="Small ribosomal subunit protein uS7" evidence="4">
    <location>
        <begin position="28"/>
        <end position="205"/>
    </location>
</feature>
<dbReference type="SUPFAM" id="SSF47973">
    <property type="entry name" value="Ribosomal protein S7"/>
    <property type="match status" value="1"/>
</dbReference>
<dbReference type="Gene3D" id="1.10.455.10">
    <property type="entry name" value="Ribosomal protein S7 domain"/>
    <property type="match status" value="1"/>
</dbReference>
<dbReference type="NCBIfam" id="TIGR01028">
    <property type="entry name" value="uS7_euk_arch"/>
    <property type="match status" value="1"/>
</dbReference>
<sequence>MSKKKKEIKLFNKWSFDNIDIKDTTLENYINLKTIIIPHSSGRHEHKRFWKSSKVSIIERFANRLLSPGYIGSKIRGHKSSYNSGKKSKLLISIKNAFTLIELLTGENPIQLIVNAVCNISPREETTRIAMGGINYSSAVDIAPQRRVDLALKYLVQAISSGSRSNERSFEENLAKEIILAAQNSQDSRAIKRKDEIERIAVSAR</sequence>
<evidence type="ECO:0000256" key="3">
    <source>
        <dbReference type="ARBA" id="ARBA00023274"/>
    </source>
</evidence>
<dbReference type="InterPro" id="IPR023798">
    <property type="entry name" value="Ribosomal_uS7_dom"/>
</dbReference>
<accession>A0A0F9T1E5</accession>
<comment type="similarity">
    <text evidence="1">Belongs to the universal ribosomal protein uS7 family.</text>
</comment>
<comment type="caution">
    <text evidence="5">The sequence shown here is derived from an EMBL/GenBank/DDBJ whole genome shotgun (WGS) entry which is preliminary data.</text>
</comment>
<evidence type="ECO:0000256" key="1">
    <source>
        <dbReference type="ARBA" id="ARBA00007151"/>
    </source>
</evidence>
<organism evidence="5">
    <name type="scientific">marine sediment metagenome</name>
    <dbReference type="NCBI Taxonomy" id="412755"/>
    <lineage>
        <taxon>unclassified sequences</taxon>
        <taxon>metagenomes</taxon>
        <taxon>ecological metagenomes</taxon>
    </lineage>
</organism>
<proteinExistence type="inferred from homology"/>
<dbReference type="NCBIfam" id="NF003106">
    <property type="entry name" value="PRK04027.1"/>
    <property type="match status" value="1"/>
</dbReference>
<protein>
    <recommendedName>
        <fullName evidence="4">Small ribosomal subunit protein uS7 domain-containing protein</fullName>
    </recommendedName>
</protein>
<evidence type="ECO:0000313" key="5">
    <source>
        <dbReference type="EMBL" id="KKN42846.1"/>
    </source>
</evidence>
<dbReference type="InterPro" id="IPR005716">
    <property type="entry name" value="Ribosomal_uS7_euk/arc"/>
</dbReference>
<dbReference type="GO" id="GO:0015935">
    <property type="term" value="C:small ribosomal subunit"/>
    <property type="evidence" value="ECO:0007669"/>
    <property type="project" value="InterPro"/>
</dbReference>
<dbReference type="EMBL" id="LAZR01001554">
    <property type="protein sequence ID" value="KKN42846.1"/>
    <property type="molecule type" value="Genomic_DNA"/>
</dbReference>
<keyword evidence="2" id="KW-0689">Ribosomal protein</keyword>
<dbReference type="GO" id="GO:0006412">
    <property type="term" value="P:translation"/>
    <property type="evidence" value="ECO:0007669"/>
    <property type="project" value="InterPro"/>
</dbReference>
<keyword evidence="3" id="KW-0687">Ribonucleoprotein</keyword>
<gene>
    <name evidence="5" type="ORF">LCGC14_0709290</name>
</gene>
<evidence type="ECO:0000259" key="4">
    <source>
        <dbReference type="Pfam" id="PF00177"/>
    </source>
</evidence>
<reference evidence="5" key="1">
    <citation type="journal article" date="2015" name="Nature">
        <title>Complex archaea that bridge the gap between prokaryotes and eukaryotes.</title>
        <authorList>
            <person name="Spang A."/>
            <person name="Saw J.H."/>
            <person name="Jorgensen S.L."/>
            <person name="Zaremba-Niedzwiedzka K."/>
            <person name="Martijn J."/>
            <person name="Lind A.E."/>
            <person name="van Eijk R."/>
            <person name="Schleper C."/>
            <person name="Guy L."/>
            <person name="Ettema T.J."/>
        </authorList>
    </citation>
    <scope>NUCLEOTIDE SEQUENCE</scope>
</reference>
<dbReference type="GO" id="GO:0003735">
    <property type="term" value="F:structural constituent of ribosome"/>
    <property type="evidence" value="ECO:0007669"/>
    <property type="project" value="InterPro"/>
</dbReference>
<dbReference type="PANTHER" id="PTHR11205">
    <property type="entry name" value="RIBOSOMAL PROTEIN S7"/>
    <property type="match status" value="1"/>
</dbReference>
<dbReference type="InterPro" id="IPR000235">
    <property type="entry name" value="Ribosomal_uS7"/>
</dbReference>
<name>A0A0F9T1E5_9ZZZZ</name>
<dbReference type="InterPro" id="IPR036823">
    <property type="entry name" value="Ribosomal_uS7_dom_sf"/>
</dbReference>